<evidence type="ECO:0000313" key="5">
    <source>
        <dbReference type="Proteomes" id="UP000076632"/>
    </source>
</evidence>
<dbReference type="Pfam" id="PF08240">
    <property type="entry name" value="ADH_N"/>
    <property type="match status" value="1"/>
</dbReference>
<dbReference type="PANTHER" id="PTHR48106:SF18">
    <property type="entry name" value="QUINONE OXIDOREDUCTASE PIG3"/>
    <property type="match status" value="1"/>
</dbReference>
<dbReference type="GeneID" id="28900646"/>
<keyword evidence="2" id="KW-0560">Oxidoreductase</keyword>
<dbReference type="AlphaFoldDB" id="A0A164ZRT5"/>
<gene>
    <name evidence="4" type="ORF">L228DRAFT_271239</name>
</gene>
<dbReference type="OrthoDB" id="203908at2759"/>
<dbReference type="InterPro" id="IPR014189">
    <property type="entry name" value="Quinone_OxRdtase_PIG3"/>
</dbReference>
<dbReference type="GO" id="GO:0070402">
    <property type="term" value="F:NADPH binding"/>
    <property type="evidence" value="ECO:0007669"/>
    <property type="project" value="TreeGrafter"/>
</dbReference>
<dbReference type="Gene3D" id="3.90.180.10">
    <property type="entry name" value="Medium-chain alcohol dehydrogenases, catalytic domain"/>
    <property type="match status" value="1"/>
</dbReference>
<evidence type="ECO:0000259" key="3">
    <source>
        <dbReference type="SMART" id="SM00829"/>
    </source>
</evidence>
<dbReference type="InterPro" id="IPR013149">
    <property type="entry name" value="ADH-like_C"/>
</dbReference>
<dbReference type="Pfam" id="PF00107">
    <property type="entry name" value="ADH_zinc_N"/>
    <property type="match status" value="1"/>
</dbReference>
<dbReference type="EMBL" id="KV407466">
    <property type="protein sequence ID" value="KZF19431.1"/>
    <property type="molecule type" value="Genomic_DNA"/>
</dbReference>
<dbReference type="GO" id="GO:0016651">
    <property type="term" value="F:oxidoreductase activity, acting on NAD(P)H"/>
    <property type="evidence" value="ECO:0007669"/>
    <property type="project" value="TreeGrafter"/>
</dbReference>
<evidence type="ECO:0000256" key="1">
    <source>
        <dbReference type="ARBA" id="ARBA00022857"/>
    </source>
</evidence>
<dbReference type="SMART" id="SM00829">
    <property type="entry name" value="PKS_ER"/>
    <property type="match status" value="1"/>
</dbReference>
<dbReference type="Proteomes" id="UP000076632">
    <property type="component" value="Unassembled WGS sequence"/>
</dbReference>
<dbReference type="InterPro" id="IPR020843">
    <property type="entry name" value="ER"/>
</dbReference>
<evidence type="ECO:0000256" key="2">
    <source>
        <dbReference type="ARBA" id="ARBA00023002"/>
    </source>
</evidence>
<dbReference type="Gene3D" id="3.40.50.720">
    <property type="entry name" value="NAD(P)-binding Rossmann-like Domain"/>
    <property type="match status" value="1"/>
</dbReference>
<accession>A0A164ZRT5</accession>
<dbReference type="RefSeq" id="XP_018184986.1">
    <property type="nucleotide sequence ID" value="XM_018335509.1"/>
</dbReference>
<name>A0A164ZRT5_XYLHT</name>
<dbReference type="CDD" id="cd05276">
    <property type="entry name" value="p53_inducible_oxidoreductase"/>
    <property type="match status" value="1"/>
</dbReference>
<protein>
    <submittedName>
        <fullName evidence="4">NAD(P)-binding protein</fullName>
    </submittedName>
</protein>
<dbReference type="InterPro" id="IPR011032">
    <property type="entry name" value="GroES-like_sf"/>
</dbReference>
<feature type="domain" description="Enoyl reductase (ER)" evidence="3">
    <location>
        <begin position="15"/>
        <end position="332"/>
    </location>
</feature>
<dbReference type="PANTHER" id="PTHR48106">
    <property type="entry name" value="QUINONE OXIDOREDUCTASE PIG3-RELATED"/>
    <property type="match status" value="1"/>
</dbReference>
<keyword evidence="5" id="KW-1185">Reference proteome</keyword>
<dbReference type="InParanoid" id="A0A164ZRT5"/>
<dbReference type="STRING" id="1328760.A0A164ZRT5"/>
<proteinExistence type="predicted"/>
<reference evidence="4 5" key="1">
    <citation type="journal article" date="2016" name="Fungal Biol.">
        <title>The genome of Xylona heveae provides a window into fungal endophytism.</title>
        <authorList>
            <person name="Gazis R."/>
            <person name="Kuo A."/>
            <person name="Riley R."/>
            <person name="LaButti K."/>
            <person name="Lipzen A."/>
            <person name="Lin J."/>
            <person name="Amirebrahimi M."/>
            <person name="Hesse C.N."/>
            <person name="Spatafora J.W."/>
            <person name="Henrissat B."/>
            <person name="Hainaut M."/>
            <person name="Grigoriev I.V."/>
            <person name="Hibbett D.S."/>
        </authorList>
    </citation>
    <scope>NUCLEOTIDE SEQUENCE [LARGE SCALE GENOMIC DNA]</scope>
    <source>
        <strain evidence="4 5">TC161</strain>
    </source>
</reference>
<dbReference type="OMA" id="HKHMEDA"/>
<dbReference type="SUPFAM" id="SSF51735">
    <property type="entry name" value="NAD(P)-binding Rossmann-fold domains"/>
    <property type="match status" value="1"/>
</dbReference>
<organism evidence="4 5">
    <name type="scientific">Xylona heveae (strain CBS 132557 / TC161)</name>
    <dbReference type="NCBI Taxonomy" id="1328760"/>
    <lineage>
        <taxon>Eukaryota</taxon>
        <taxon>Fungi</taxon>
        <taxon>Dikarya</taxon>
        <taxon>Ascomycota</taxon>
        <taxon>Pezizomycotina</taxon>
        <taxon>Xylonomycetes</taxon>
        <taxon>Xylonales</taxon>
        <taxon>Xylonaceae</taxon>
        <taxon>Xylona</taxon>
    </lineage>
</organism>
<keyword evidence="1" id="KW-0521">NADP</keyword>
<sequence length="335" mass="36404">MSQTIRAVDIRGGTGPVDSLYITDVPKPTIGPNDALVKVKAFGLNRMDLLQREGNYPLPPWAPKTLGCEFSGIITELGSSPEPGFEVGEEVFGLAYGGAYAEYIAVSTKMLARKPDEMTFVQAASIPETYMTSLLAMYITGEFKAGKSILWHAGASSVGIAGIQLSVTGGASAVFATVGSDNKVDFCERDLGATKAFNYHSQDWSQEVLNATGGKGVDVIIDAVGASHFQGDLNAAARDGRIVNLGWLSGTVLPGGVDIKHFIDKRLRYEGTTLRSQELDYQHRLRDLLEGYMDRFRDGTFKVVVEKVFPWEQIVEAHRLMEKNVSKGKIVCTVD</sequence>
<dbReference type="InterPro" id="IPR013154">
    <property type="entry name" value="ADH-like_N"/>
</dbReference>
<dbReference type="InterPro" id="IPR036291">
    <property type="entry name" value="NAD(P)-bd_dom_sf"/>
</dbReference>
<dbReference type="SUPFAM" id="SSF50129">
    <property type="entry name" value="GroES-like"/>
    <property type="match status" value="1"/>
</dbReference>
<evidence type="ECO:0000313" key="4">
    <source>
        <dbReference type="EMBL" id="KZF19431.1"/>
    </source>
</evidence>